<organism evidence="3 4">
    <name type="scientific">Lacihabitans lacunae</name>
    <dbReference type="NCBI Taxonomy" id="1028214"/>
    <lineage>
        <taxon>Bacteria</taxon>
        <taxon>Pseudomonadati</taxon>
        <taxon>Bacteroidota</taxon>
        <taxon>Cytophagia</taxon>
        <taxon>Cytophagales</taxon>
        <taxon>Leadbetterellaceae</taxon>
        <taxon>Lacihabitans</taxon>
    </lineage>
</organism>
<accession>A0ABV7Z1P1</accession>
<dbReference type="RefSeq" id="WP_379839282.1">
    <property type="nucleotide sequence ID" value="NZ_JBHRYQ010000001.1"/>
</dbReference>
<comment type="caution">
    <text evidence="3">The sequence shown here is derived from an EMBL/GenBank/DDBJ whole genome shotgun (WGS) entry which is preliminary data.</text>
</comment>
<protein>
    <submittedName>
        <fullName evidence="3">YceI family protein</fullName>
    </submittedName>
</protein>
<dbReference type="Gene3D" id="2.40.128.110">
    <property type="entry name" value="Lipid/polyisoprenoid-binding, YceI-like"/>
    <property type="match status" value="1"/>
</dbReference>
<keyword evidence="4" id="KW-1185">Reference proteome</keyword>
<dbReference type="SUPFAM" id="SSF101874">
    <property type="entry name" value="YceI-like"/>
    <property type="match status" value="1"/>
</dbReference>
<dbReference type="Pfam" id="PF04264">
    <property type="entry name" value="YceI"/>
    <property type="match status" value="1"/>
</dbReference>
<proteinExistence type="predicted"/>
<dbReference type="PANTHER" id="PTHR34406:SF1">
    <property type="entry name" value="PROTEIN YCEI"/>
    <property type="match status" value="1"/>
</dbReference>
<evidence type="ECO:0000313" key="4">
    <source>
        <dbReference type="Proteomes" id="UP001595616"/>
    </source>
</evidence>
<dbReference type="EMBL" id="JBHRYQ010000001">
    <property type="protein sequence ID" value="MFC3812410.1"/>
    <property type="molecule type" value="Genomic_DNA"/>
</dbReference>
<sequence length="187" mass="20015">MKKVFSVLALSLISFASISQTWSLDKAHSNVSFTITHMMISEVDGKFKSFDAKMTSANADFSDAKFEFSAEVASISTGNDMRDGHLQGADYFDAAKFATMTFKSTSVKKVKGQTYTIVGNLTLHGVTKPLTLTATLKGPVENPRSKKMMMGITATGTVNRVAFGVGTSGPSLGDDVTIKVSGEFTKD</sequence>
<keyword evidence="1" id="KW-0732">Signal</keyword>
<evidence type="ECO:0000313" key="3">
    <source>
        <dbReference type="EMBL" id="MFC3812410.1"/>
    </source>
</evidence>
<dbReference type="PANTHER" id="PTHR34406">
    <property type="entry name" value="PROTEIN YCEI"/>
    <property type="match status" value="1"/>
</dbReference>
<dbReference type="Proteomes" id="UP001595616">
    <property type="component" value="Unassembled WGS sequence"/>
</dbReference>
<evidence type="ECO:0000256" key="1">
    <source>
        <dbReference type="SAM" id="SignalP"/>
    </source>
</evidence>
<evidence type="ECO:0000259" key="2">
    <source>
        <dbReference type="SMART" id="SM00867"/>
    </source>
</evidence>
<feature type="signal peptide" evidence="1">
    <location>
        <begin position="1"/>
        <end position="19"/>
    </location>
</feature>
<reference evidence="4" key="1">
    <citation type="journal article" date="2019" name="Int. J. Syst. Evol. Microbiol.">
        <title>The Global Catalogue of Microorganisms (GCM) 10K type strain sequencing project: providing services to taxonomists for standard genome sequencing and annotation.</title>
        <authorList>
            <consortium name="The Broad Institute Genomics Platform"/>
            <consortium name="The Broad Institute Genome Sequencing Center for Infectious Disease"/>
            <person name="Wu L."/>
            <person name="Ma J."/>
        </authorList>
    </citation>
    <scope>NUCLEOTIDE SEQUENCE [LARGE SCALE GENOMIC DNA]</scope>
    <source>
        <strain evidence="4">CECT 7956</strain>
    </source>
</reference>
<feature type="domain" description="Lipid/polyisoprenoid-binding YceI-like" evidence="2">
    <location>
        <begin position="21"/>
        <end position="185"/>
    </location>
</feature>
<feature type="chain" id="PRO_5045770074" evidence="1">
    <location>
        <begin position="20"/>
        <end position="187"/>
    </location>
</feature>
<dbReference type="InterPro" id="IPR007372">
    <property type="entry name" value="Lipid/polyisoprenoid-bd_YceI"/>
</dbReference>
<dbReference type="SMART" id="SM00867">
    <property type="entry name" value="YceI"/>
    <property type="match status" value="1"/>
</dbReference>
<name>A0ABV7Z1P1_9BACT</name>
<gene>
    <name evidence="3" type="ORF">ACFOOI_17250</name>
</gene>
<dbReference type="InterPro" id="IPR036761">
    <property type="entry name" value="TTHA0802/YceI-like_sf"/>
</dbReference>